<evidence type="ECO:0008006" key="11">
    <source>
        <dbReference type="Google" id="ProtNLM"/>
    </source>
</evidence>
<protein>
    <recommendedName>
        <fullName evidence="11">ABC transporter ATP-binding protein</fullName>
    </recommendedName>
</protein>
<evidence type="ECO:0000256" key="1">
    <source>
        <dbReference type="ARBA" id="ARBA00004651"/>
    </source>
</evidence>
<dbReference type="InterPro" id="IPR014710">
    <property type="entry name" value="RmlC-like_jellyroll"/>
</dbReference>
<keyword evidence="3 5" id="KW-1133">Transmembrane helix</keyword>
<dbReference type="Gene3D" id="2.60.120.10">
    <property type="entry name" value="Jelly Rolls"/>
    <property type="match status" value="1"/>
</dbReference>
<feature type="transmembrane region" description="Helical" evidence="5">
    <location>
        <begin position="244"/>
        <end position="271"/>
    </location>
</feature>
<evidence type="ECO:0000259" key="7">
    <source>
        <dbReference type="PROSITE" id="PS50893"/>
    </source>
</evidence>
<dbReference type="CDD" id="cd07346">
    <property type="entry name" value="ABC_6TM_exporters"/>
    <property type="match status" value="1"/>
</dbReference>
<feature type="domain" description="Cyclic nucleotide-binding" evidence="6">
    <location>
        <begin position="856"/>
        <end position="977"/>
    </location>
</feature>
<accession>A0A8J3GTC2</accession>
<dbReference type="SUPFAM" id="SSF52540">
    <property type="entry name" value="P-loop containing nucleoside triphosphate hydrolases"/>
    <property type="match status" value="2"/>
</dbReference>
<dbReference type="Gene3D" id="1.20.1560.10">
    <property type="entry name" value="ABC transporter type 1, transmembrane domain"/>
    <property type="match status" value="1"/>
</dbReference>
<proteinExistence type="predicted"/>
<evidence type="ECO:0000256" key="2">
    <source>
        <dbReference type="ARBA" id="ARBA00022692"/>
    </source>
</evidence>
<reference evidence="9" key="2">
    <citation type="submission" date="2020-09" db="EMBL/GenBank/DDBJ databases">
        <authorList>
            <person name="Sun Q."/>
            <person name="Kim S."/>
        </authorList>
    </citation>
    <scope>NUCLEOTIDE SEQUENCE</scope>
    <source>
        <strain evidence="9">KCTC 42650</strain>
    </source>
</reference>
<reference evidence="9" key="1">
    <citation type="journal article" date="2014" name="Int. J. Syst. Evol. Microbiol.">
        <title>Complete genome sequence of Corynebacterium casei LMG S-19264T (=DSM 44701T), isolated from a smear-ripened cheese.</title>
        <authorList>
            <consortium name="US DOE Joint Genome Institute (JGI-PGF)"/>
            <person name="Walter F."/>
            <person name="Albersmeier A."/>
            <person name="Kalinowski J."/>
            <person name="Ruckert C."/>
        </authorList>
    </citation>
    <scope>NUCLEOTIDE SEQUENCE</scope>
    <source>
        <strain evidence="9">KCTC 42650</strain>
    </source>
</reference>
<dbReference type="GO" id="GO:0015421">
    <property type="term" value="F:ABC-type oligopeptide transporter activity"/>
    <property type="evidence" value="ECO:0007669"/>
    <property type="project" value="TreeGrafter"/>
</dbReference>
<dbReference type="Pfam" id="PF00027">
    <property type="entry name" value="cNMP_binding"/>
    <property type="match status" value="1"/>
</dbReference>
<dbReference type="InterPro" id="IPR018490">
    <property type="entry name" value="cNMP-bd_dom_sf"/>
</dbReference>
<evidence type="ECO:0000313" key="10">
    <source>
        <dbReference type="Proteomes" id="UP000626220"/>
    </source>
</evidence>
<dbReference type="InterPro" id="IPR036640">
    <property type="entry name" value="ABC1_TM_sf"/>
</dbReference>
<name>A0A8J3GTC2_9RHOB</name>
<dbReference type="Proteomes" id="UP000626220">
    <property type="component" value="Unassembled WGS sequence"/>
</dbReference>
<sequence>MTATLFPLLYLTLELPKRIINDAIGAKSSIIDVYGYEVSQVTFLAILCAAFLLSVLAHGLVKMRINTMKGILSERMLRRFRYQLIARILRFPQPYFERVSQGELVSMITAESEPMGGLMGDAISQPVLQAGQMATILGFLFFQSFWFGLAACAMIPLQAWLIPRLQRQINQLNKKRIQQVRVLAANIGESAAGVSALRANGGWRWRLAEISSLLGRNYEIRFEIYQKKFFMKFINNFIGQLTPFFFFSIGGYLVLQGAVSLGALVAALAAYKDLSSPWKELLDYYNQTQDMSLRWEVVTERFAPDGLLDDALFTSQPDPIPNLRGDIVLDRVTLRDEDGNPVLEDLNATLPGGGTIGIIAPSNEDRRAFGELLTREVVPSAGAVRIGETDLRTLHHAVVAARVGLASSRPLLFQGSFGDNVMMPIRSHPMGPSEDEDRFAETLRAGNSSDAFDADWLDPSTGGYTSSAEMRDWWLHLIEGMGPGNALFRRGLDQTFDEEGHPDLARRLVQQRVNVRIAVEEAGLGKHVHFFDVRHYNPALPVIENLLFATARRPITAELLAGQTAFLKQLRKLDLQETLVTLNREVIDMLRQIFGMDGTEHPLFRNLGLDTGSYEAAVALVEKTRNSAAEALSDEDLATLLTVPLRVSAEQIGPAFPDSIKTRVLELRKSHSGMLVSTFGDLFAPLDPRSFAPGLTVLENALFGIISKDAGGRAEEIQRQVAPVLIDGGAQEGVVQLIYDLPVALGGANVPALVAEPLALSRAAIKRPDVLILDQVLASYSPETRASVARTLRDLLPDTTIVHLAESFDDDRAFDVVFELQQGRIQSDDMSRTSGDDTAATADLARKMRALEQTEMFSTLNRKQLRLLAFGARWYDAKKGEVVFLKNDPPTDGAFLILEGEAGLYLPRDGEDDLLIATAGPGKLVGELGLIRNEPRALSMVADTDLRCLRIGAAEFLAVVENDAAMAFKLLQVVAKYVSN</sequence>
<dbReference type="GO" id="GO:0005886">
    <property type="term" value="C:plasma membrane"/>
    <property type="evidence" value="ECO:0007669"/>
    <property type="project" value="UniProtKB-SubCell"/>
</dbReference>
<dbReference type="InterPro" id="IPR000595">
    <property type="entry name" value="cNMP-bd_dom"/>
</dbReference>
<dbReference type="InterPro" id="IPR003439">
    <property type="entry name" value="ABC_transporter-like_ATP-bd"/>
</dbReference>
<keyword evidence="2 5" id="KW-0812">Transmembrane</keyword>
<evidence type="ECO:0000259" key="8">
    <source>
        <dbReference type="PROSITE" id="PS50929"/>
    </source>
</evidence>
<dbReference type="InterPro" id="IPR027417">
    <property type="entry name" value="P-loop_NTPase"/>
</dbReference>
<dbReference type="SMART" id="SM00100">
    <property type="entry name" value="cNMP"/>
    <property type="match status" value="1"/>
</dbReference>
<dbReference type="PANTHER" id="PTHR43394">
    <property type="entry name" value="ATP-DEPENDENT PERMEASE MDL1, MITOCHONDRIAL"/>
    <property type="match status" value="1"/>
</dbReference>
<organism evidence="9 10">
    <name type="scientific">Seohaeicola zhoushanensis</name>
    <dbReference type="NCBI Taxonomy" id="1569283"/>
    <lineage>
        <taxon>Bacteria</taxon>
        <taxon>Pseudomonadati</taxon>
        <taxon>Pseudomonadota</taxon>
        <taxon>Alphaproteobacteria</taxon>
        <taxon>Rhodobacterales</taxon>
        <taxon>Roseobacteraceae</taxon>
        <taxon>Seohaeicola</taxon>
    </lineage>
</organism>
<dbReference type="PANTHER" id="PTHR43394:SF1">
    <property type="entry name" value="ATP-BINDING CASSETTE SUB-FAMILY B MEMBER 10, MITOCHONDRIAL"/>
    <property type="match status" value="1"/>
</dbReference>
<evidence type="ECO:0000259" key="6">
    <source>
        <dbReference type="PROSITE" id="PS50042"/>
    </source>
</evidence>
<evidence type="ECO:0000256" key="4">
    <source>
        <dbReference type="ARBA" id="ARBA00023136"/>
    </source>
</evidence>
<keyword evidence="10" id="KW-1185">Reference proteome</keyword>
<feature type="transmembrane region" description="Helical" evidence="5">
    <location>
        <begin position="41"/>
        <end position="61"/>
    </location>
</feature>
<dbReference type="EMBL" id="BNCJ01000001">
    <property type="protein sequence ID" value="GHF34480.1"/>
    <property type="molecule type" value="Genomic_DNA"/>
</dbReference>
<keyword evidence="4 5" id="KW-0472">Membrane</keyword>
<dbReference type="AlphaFoldDB" id="A0A8J3GTC2"/>
<dbReference type="SUPFAM" id="SSF90123">
    <property type="entry name" value="ABC transporter transmembrane region"/>
    <property type="match status" value="1"/>
</dbReference>
<dbReference type="InterPro" id="IPR039421">
    <property type="entry name" value="Type_1_exporter"/>
</dbReference>
<feature type="domain" description="ABC transporter" evidence="7">
    <location>
        <begin position="327"/>
        <end position="847"/>
    </location>
</feature>
<gene>
    <name evidence="9" type="ORF">GCM10017056_02410</name>
</gene>
<comment type="subcellular location">
    <subcellularLocation>
        <location evidence="1">Cell membrane</location>
        <topology evidence="1">Multi-pass membrane protein</topology>
    </subcellularLocation>
</comment>
<feature type="domain" description="ABC transmembrane type-1" evidence="8">
    <location>
        <begin position="17"/>
        <end position="290"/>
    </location>
</feature>
<dbReference type="PROSITE" id="PS50042">
    <property type="entry name" value="CNMP_BINDING_3"/>
    <property type="match status" value="1"/>
</dbReference>
<comment type="caution">
    <text evidence="9">The sequence shown here is derived from an EMBL/GenBank/DDBJ whole genome shotgun (WGS) entry which is preliminary data.</text>
</comment>
<dbReference type="PROSITE" id="PS50893">
    <property type="entry name" value="ABC_TRANSPORTER_2"/>
    <property type="match status" value="1"/>
</dbReference>
<evidence type="ECO:0000313" key="9">
    <source>
        <dbReference type="EMBL" id="GHF34480.1"/>
    </source>
</evidence>
<dbReference type="Gene3D" id="3.40.50.300">
    <property type="entry name" value="P-loop containing nucleotide triphosphate hydrolases"/>
    <property type="match status" value="2"/>
</dbReference>
<dbReference type="Pfam" id="PF00664">
    <property type="entry name" value="ABC_membrane"/>
    <property type="match status" value="1"/>
</dbReference>
<evidence type="ECO:0000256" key="5">
    <source>
        <dbReference type="SAM" id="Phobius"/>
    </source>
</evidence>
<dbReference type="CDD" id="cd00038">
    <property type="entry name" value="CAP_ED"/>
    <property type="match status" value="1"/>
</dbReference>
<dbReference type="PROSITE" id="PS50929">
    <property type="entry name" value="ABC_TM1F"/>
    <property type="match status" value="1"/>
</dbReference>
<dbReference type="GO" id="GO:0016887">
    <property type="term" value="F:ATP hydrolysis activity"/>
    <property type="evidence" value="ECO:0007669"/>
    <property type="project" value="InterPro"/>
</dbReference>
<evidence type="ECO:0000256" key="3">
    <source>
        <dbReference type="ARBA" id="ARBA00022989"/>
    </source>
</evidence>
<dbReference type="GO" id="GO:0005524">
    <property type="term" value="F:ATP binding"/>
    <property type="evidence" value="ECO:0007669"/>
    <property type="project" value="InterPro"/>
</dbReference>
<dbReference type="SUPFAM" id="SSF51206">
    <property type="entry name" value="cAMP-binding domain-like"/>
    <property type="match status" value="1"/>
</dbReference>
<dbReference type="InterPro" id="IPR011527">
    <property type="entry name" value="ABC1_TM_dom"/>
</dbReference>